<name>A0ABY7QVE4_9FIRM</name>
<reference evidence="2 3" key="1">
    <citation type="submission" date="2023-01" db="EMBL/GenBank/DDBJ databases">
        <authorList>
            <person name="Lee S.H."/>
            <person name="Jung H.S."/>
            <person name="Yun J.U."/>
        </authorList>
    </citation>
    <scope>NUCLEOTIDE SEQUENCE [LARGE SCALE GENOMIC DNA]</scope>
    <source>
        <strain evidence="2 3">CBA3646</strain>
    </source>
</reference>
<proteinExistence type="predicted"/>
<evidence type="ECO:0000256" key="1">
    <source>
        <dbReference type="SAM" id="Phobius"/>
    </source>
</evidence>
<dbReference type="RefSeq" id="WP_271191842.1">
    <property type="nucleotide sequence ID" value="NZ_CP115667.1"/>
</dbReference>
<evidence type="ECO:0000313" key="3">
    <source>
        <dbReference type="Proteomes" id="UP001210339"/>
    </source>
</evidence>
<keyword evidence="3" id="KW-1185">Reference proteome</keyword>
<dbReference type="Pfam" id="PF13346">
    <property type="entry name" value="ABC2_membrane_5"/>
    <property type="match status" value="1"/>
</dbReference>
<evidence type="ECO:0000313" key="2">
    <source>
        <dbReference type="EMBL" id="WBW50311.1"/>
    </source>
</evidence>
<dbReference type="InterPro" id="IPR025699">
    <property type="entry name" value="ABC2_memb-like"/>
</dbReference>
<organism evidence="2 3">
    <name type="scientific">Peptoniphilus equinus</name>
    <dbReference type="NCBI Taxonomy" id="3016343"/>
    <lineage>
        <taxon>Bacteria</taxon>
        <taxon>Bacillati</taxon>
        <taxon>Bacillota</taxon>
        <taxon>Tissierellia</taxon>
        <taxon>Tissierellales</taxon>
        <taxon>Peptoniphilaceae</taxon>
        <taxon>Peptoniphilus</taxon>
    </lineage>
</organism>
<keyword evidence="1" id="KW-0812">Transmembrane</keyword>
<dbReference type="Proteomes" id="UP001210339">
    <property type="component" value="Chromosome"/>
</dbReference>
<keyword evidence="1" id="KW-1133">Transmembrane helix</keyword>
<dbReference type="EMBL" id="CP115667">
    <property type="protein sequence ID" value="WBW50311.1"/>
    <property type="molecule type" value="Genomic_DNA"/>
</dbReference>
<keyword evidence="1" id="KW-0472">Membrane</keyword>
<feature type="transmembrane region" description="Helical" evidence="1">
    <location>
        <begin position="78"/>
        <end position="104"/>
    </location>
</feature>
<gene>
    <name evidence="2" type="ORF">O6R05_01860</name>
</gene>
<protein>
    <submittedName>
        <fullName evidence="2">ABC-2 transporter permease</fullName>
    </submittedName>
</protein>
<feature type="transmembrane region" description="Helical" evidence="1">
    <location>
        <begin position="177"/>
        <end position="205"/>
    </location>
</feature>
<feature type="transmembrane region" description="Helical" evidence="1">
    <location>
        <begin position="116"/>
        <end position="136"/>
    </location>
</feature>
<feature type="transmembrane region" description="Helical" evidence="1">
    <location>
        <begin position="12"/>
        <end position="33"/>
    </location>
</feature>
<feature type="transmembrane region" description="Helical" evidence="1">
    <location>
        <begin position="143"/>
        <end position="165"/>
    </location>
</feature>
<accession>A0ABY7QVE4</accession>
<sequence length="209" mass="22821">MGALIYRLKVYLGYSVLKSELLLLLLGLVVVYFSQNLEIATTMVISGMMAVFPKVFSEEEKSNSLDYFKATPLTRGEIVGSYFAMYLICCALALINLGLFIGAAEFGFHLDFDADFVLGFAAGIMMAYAWILSLAFKLPLQKFVILIGPIIVAVVVALVGLGWLFVQLFGMPDVSVFSAIGIVPTLIIAFVINTVISYGLSLAFIGERR</sequence>